<evidence type="ECO:0000259" key="1">
    <source>
        <dbReference type="PROSITE" id="PS51186"/>
    </source>
</evidence>
<proteinExistence type="predicted"/>
<dbReference type="EMBL" id="JAHMHQ010000022">
    <property type="protein sequence ID" value="KAK1624918.1"/>
    <property type="molecule type" value="Genomic_DNA"/>
</dbReference>
<comment type="caution">
    <text evidence="2">The sequence shown here is derived from an EMBL/GenBank/DDBJ whole genome shotgun (WGS) entry which is preliminary data.</text>
</comment>
<gene>
    <name evidence="2" type="ORF">BDP81DRAFT_436741</name>
</gene>
<dbReference type="InterPro" id="IPR016181">
    <property type="entry name" value="Acyl_CoA_acyltransferase"/>
</dbReference>
<dbReference type="Proteomes" id="UP001243989">
    <property type="component" value="Unassembled WGS sequence"/>
</dbReference>
<keyword evidence="3" id="KW-1185">Reference proteome</keyword>
<evidence type="ECO:0000313" key="3">
    <source>
        <dbReference type="Proteomes" id="UP001243989"/>
    </source>
</evidence>
<evidence type="ECO:0000313" key="2">
    <source>
        <dbReference type="EMBL" id="KAK1624918.1"/>
    </source>
</evidence>
<name>A0AAJ0ECQ0_9PEZI</name>
<dbReference type="Pfam" id="PF00583">
    <property type="entry name" value="Acetyltransf_1"/>
    <property type="match status" value="1"/>
</dbReference>
<dbReference type="PROSITE" id="PS51186">
    <property type="entry name" value="GNAT"/>
    <property type="match status" value="1"/>
</dbReference>
<reference evidence="2" key="1">
    <citation type="submission" date="2021-06" db="EMBL/GenBank/DDBJ databases">
        <title>Comparative genomics, transcriptomics and evolutionary studies reveal genomic signatures of adaptation to plant cell wall in hemibiotrophic fungi.</title>
        <authorList>
            <consortium name="DOE Joint Genome Institute"/>
            <person name="Baroncelli R."/>
            <person name="Diaz J.F."/>
            <person name="Benocci T."/>
            <person name="Peng M."/>
            <person name="Battaglia E."/>
            <person name="Haridas S."/>
            <person name="Andreopoulos W."/>
            <person name="Labutti K."/>
            <person name="Pangilinan J."/>
            <person name="Floch G.L."/>
            <person name="Makela M.R."/>
            <person name="Henrissat B."/>
            <person name="Grigoriev I.V."/>
            <person name="Crouch J.A."/>
            <person name="De Vries R.P."/>
            <person name="Sukno S.A."/>
            <person name="Thon M.R."/>
        </authorList>
    </citation>
    <scope>NUCLEOTIDE SEQUENCE</scope>
    <source>
        <strain evidence="2">CBS 102054</strain>
    </source>
</reference>
<sequence length="242" mass="26799">MNAMNVRNAGQVPHDADFIVEAFDSVLAPLAAMGSGEMWGSQPFSQKNGFVEENLKDVETSERYRTTGEGDALRVFIAEVEVGTSSAGAITPHDAGLDEPGRRYRIAETGNRYLPVGTAFVRTNWLPGHVKAQFKQDKSRAELEGKSNFVYLDVLVTDFRAGRHRKGAGEALIRRAKEYGVEQGMQVLYVDAWAGNEKKLNKFYEQQGFVAVDDFSFARTNKPAWLGTLMRLDLSTVTGQRG</sequence>
<feature type="domain" description="N-acetyltransferase" evidence="1">
    <location>
        <begin position="62"/>
        <end position="235"/>
    </location>
</feature>
<dbReference type="GO" id="GO:0016747">
    <property type="term" value="F:acyltransferase activity, transferring groups other than amino-acyl groups"/>
    <property type="evidence" value="ECO:0007669"/>
    <property type="project" value="InterPro"/>
</dbReference>
<dbReference type="GeneID" id="85476020"/>
<accession>A0AAJ0ECQ0</accession>
<organism evidence="2 3">
    <name type="scientific">Colletotrichum phormii</name>
    <dbReference type="NCBI Taxonomy" id="359342"/>
    <lineage>
        <taxon>Eukaryota</taxon>
        <taxon>Fungi</taxon>
        <taxon>Dikarya</taxon>
        <taxon>Ascomycota</taxon>
        <taxon>Pezizomycotina</taxon>
        <taxon>Sordariomycetes</taxon>
        <taxon>Hypocreomycetidae</taxon>
        <taxon>Glomerellales</taxon>
        <taxon>Glomerellaceae</taxon>
        <taxon>Colletotrichum</taxon>
        <taxon>Colletotrichum acutatum species complex</taxon>
    </lineage>
</organism>
<dbReference type="AlphaFoldDB" id="A0AAJ0ECQ0"/>
<dbReference type="InterPro" id="IPR000182">
    <property type="entry name" value="GNAT_dom"/>
</dbReference>
<dbReference type="RefSeq" id="XP_060440913.1">
    <property type="nucleotide sequence ID" value="XM_060591158.1"/>
</dbReference>
<protein>
    <submittedName>
        <fullName evidence="2">Acetyltransferase</fullName>
    </submittedName>
</protein>
<dbReference type="Gene3D" id="3.40.630.30">
    <property type="match status" value="1"/>
</dbReference>
<dbReference type="SUPFAM" id="SSF55729">
    <property type="entry name" value="Acyl-CoA N-acyltransferases (Nat)"/>
    <property type="match status" value="1"/>
</dbReference>